<dbReference type="EMBL" id="BPWL01000002">
    <property type="protein sequence ID" value="GJJ07477.1"/>
    <property type="molecule type" value="Genomic_DNA"/>
</dbReference>
<feature type="compositionally biased region" description="Polar residues" evidence="1">
    <location>
        <begin position="180"/>
        <end position="189"/>
    </location>
</feature>
<protein>
    <recommendedName>
        <fullName evidence="2">Thioredoxin domain-containing protein</fullName>
    </recommendedName>
</protein>
<evidence type="ECO:0000256" key="1">
    <source>
        <dbReference type="SAM" id="MobiDB-lite"/>
    </source>
</evidence>
<reference evidence="3" key="1">
    <citation type="submission" date="2021-10" db="EMBL/GenBank/DDBJ databases">
        <title>De novo Genome Assembly of Clathrus columnatus (Basidiomycota, Fungi) Using Illumina and Nanopore Sequence Data.</title>
        <authorList>
            <person name="Ogiso-Tanaka E."/>
            <person name="Itagaki H."/>
            <person name="Hosoya T."/>
            <person name="Hosaka K."/>
        </authorList>
    </citation>
    <scope>NUCLEOTIDE SEQUENCE</scope>
    <source>
        <strain evidence="3">MO-923</strain>
    </source>
</reference>
<name>A0AAV5A1J8_9AGAM</name>
<feature type="region of interest" description="Disordered" evidence="1">
    <location>
        <begin position="180"/>
        <end position="204"/>
    </location>
</feature>
<evidence type="ECO:0000313" key="3">
    <source>
        <dbReference type="EMBL" id="GJJ07477.1"/>
    </source>
</evidence>
<evidence type="ECO:0000313" key="4">
    <source>
        <dbReference type="Proteomes" id="UP001050691"/>
    </source>
</evidence>
<dbReference type="CDD" id="cd02989">
    <property type="entry name" value="Phd_like_TxnDC9"/>
    <property type="match status" value="1"/>
</dbReference>
<accession>A0AAV5A1J8</accession>
<feature type="domain" description="Thioredoxin" evidence="2">
    <location>
        <begin position="72"/>
        <end position="149"/>
    </location>
</feature>
<sequence length="204" mass="23714">MSPASEDHEDTPSEDELLEELEKELDDDFDSSGFREKRLQQLKLEVEAVRDLRENDHGKYTEVMREKQVIEICAQEKHCVVHFYHRNFPRCKIMDKHLETIAPRYYNTRFIRVFVENVPWLVEKLSIKVLPCVICFIDGVAKDRLVGFEELGNQDGFDTATLQLRLQMSGVLTNSESKFGLTSGSTIRTSNREHSDDDPFDLDE</sequence>
<organism evidence="3 4">
    <name type="scientific">Clathrus columnatus</name>
    <dbReference type="NCBI Taxonomy" id="1419009"/>
    <lineage>
        <taxon>Eukaryota</taxon>
        <taxon>Fungi</taxon>
        <taxon>Dikarya</taxon>
        <taxon>Basidiomycota</taxon>
        <taxon>Agaricomycotina</taxon>
        <taxon>Agaricomycetes</taxon>
        <taxon>Phallomycetidae</taxon>
        <taxon>Phallales</taxon>
        <taxon>Clathraceae</taxon>
        <taxon>Clathrus</taxon>
    </lineage>
</organism>
<dbReference type="AlphaFoldDB" id="A0AAV5A1J8"/>
<dbReference type="InterPro" id="IPR013766">
    <property type="entry name" value="Thioredoxin_domain"/>
</dbReference>
<comment type="caution">
    <text evidence="3">The sequence shown here is derived from an EMBL/GenBank/DDBJ whole genome shotgun (WGS) entry which is preliminary data.</text>
</comment>
<dbReference type="Gene3D" id="3.40.30.10">
    <property type="entry name" value="Glutaredoxin"/>
    <property type="match status" value="1"/>
</dbReference>
<proteinExistence type="predicted"/>
<dbReference type="PANTHER" id="PTHR21148">
    <property type="entry name" value="THIOREDOXIN DOMAIN-CONTAINING PROTEIN 9"/>
    <property type="match status" value="1"/>
</dbReference>
<dbReference type="Proteomes" id="UP001050691">
    <property type="component" value="Unassembled WGS sequence"/>
</dbReference>
<gene>
    <name evidence="3" type="ORF">Clacol_001679</name>
</gene>
<dbReference type="SUPFAM" id="SSF52833">
    <property type="entry name" value="Thioredoxin-like"/>
    <property type="match status" value="1"/>
</dbReference>
<dbReference type="Pfam" id="PF00085">
    <property type="entry name" value="Thioredoxin"/>
    <property type="match status" value="1"/>
</dbReference>
<evidence type="ECO:0000259" key="2">
    <source>
        <dbReference type="Pfam" id="PF00085"/>
    </source>
</evidence>
<keyword evidence="4" id="KW-1185">Reference proteome</keyword>
<dbReference type="InterPro" id="IPR036249">
    <property type="entry name" value="Thioredoxin-like_sf"/>
</dbReference>